<gene>
    <name evidence="3" type="ORF">SAMN05216266_111178</name>
</gene>
<evidence type="ECO:0000313" key="3">
    <source>
        <dbReference type="EMBL" id="SFB44227.1"/>
    </source>
</evidence>
<feature type="region of interest" description="Disordered" evidence="1">
    <location>
        <begin position="1"/>
        <end position="32"/>
    </location>
</feature>
<feature type="transmembrane region" description="Helical" evidence="2">
    <location>
        <begin position="240"/>
        <end position="261"/>
    </location>
</feature>
<accession>A0A1I1B2D1</accession>
<sequence>MTTTRTDPSPPSDEGANREPASTASGRAPGGQVRPGTAVWLLARRIHFLAGLLVAPFLAVLALTGLAYACTPQLNDLLYGEQLYVESATGQPRPVAEQISAALAAHPEGEVTSVVLSEEEHRATRVVLEVPGLAGGAGFAAESLTVYVDPYTTTVTGSLVTVGDRPPAQAWLRELHGNLHLGEPGRIYAEFVASWLPFIVLGGLVLWRDRARRARRAGGARAPARSAPDRTRIRARHGVLGLWLTVGLLVLSVTGLTWSTYAGARVDEVIEAVDARAPKLDPPKVLPPAQAAVPMTVDQAVEVSRAEGLTGTVTVRPPVAVDEPFIVAESAEGLPVRKASVAIDPYDARVTARQDWADYPLAAKLTTLGIAAHSGTLFGLANQIVLVLLALGAVVLLVLGYRMWWTRRPRAGGLPAPPGALWRRLPARVAVPLVAAAVLLCWAMPVFGVSLAGFLVVDAVLGALLRRRGASAQRG</sequence>
<feature type="transmembrane region" description="Helical" evidence="2">
    <location>
        <begin position="48"/>
        <end position="69"/>
    </location>
</feature>
<dbReference type="PANTHER" id="PTHR34219">
    <property type="entry name" value="IRON-REGULATED INNER MEMBRANE PROTEIN-RELATED"/>
    <property type="match status" value="1"/>
</dbReference>
<protein>
    <submittedName>
        <fullName evidence="3">Uncharacterized iron-regulated membrane protein</fullName>
    </submittedName>
</protein>
<dbReference type="AlphaFoldDB" id="A0A1I1B2D1"/>
<proteinExistence type="predicted"/>
<dbReference type="EMBL" id="FOKG01000011">
    <property type="protein sequence ID" value="SFB44227.1"/>
    <property type="molecule type" value="Genomic_DNA"/>
</dbReference>
<evidence type="ECO:0000256" key="2">
    <source>
        <dbReference type="SAM" id="Phobius"/>
    </source>
</evidence>
<dbReference type="Proteomes" id="UP000243799">
    <property type="component" value="Unassembled WGS sequence"/>
</dbReference>
<organism evidence="3 4">
    <name type="scientific">Amycolatopsis marina</name>
    <dbReference type="NCBI Taxonomy" id="490629"/>
    <lineage>
        <taxon>Bacteria</taxon>
        <taxon>Bacillati</taxon>
        <taxon>Actinomycetota</taxon>
        <taxon>Actinomycetes</taxon>
        <taxon>Pseudonocardiales</taxon>
        <taxon>Pseudonocardiaceae</taxon>
        <taxon>Amycolatopsis</taxon>
    </lineage>
</organism>
<feature type="transmembrane region" description="Helical" evidence="2">
    <location>
        <begin position="384"/>
        <end position="404"/>
    </location>
</feature>
<feature type="transmembrane region" description="Helical" evidence="2">
    <location>
        <begin position="187"/>
        <end position="207"/>
    </location>
</feature>
<keyword evidence="2" id="KW-0472">Membrane</keyword>
<dbReference type="Pfam" id="PF03929">
    <property type="entry name" value="PepSY_TM"/>
    <property type="match status" value="1"/>
</dbReference>
<dbReference type="PANTHER" id="PTHR34219:SF1">
    <property type="entry name" value="PEPSY DOMAIN-CONTAINING PROTEIN"/>
    <property type="match status" value="1"/>
</dbReference>
<dbReference type="RefSeq" id="WP_091674649.1">
    <property type="nucleotide sequence ID" value="NZ_FOKG01000011.1"/>
</dbReference>
<evidence type="ECO:0000256" key="1">
    <source>
        <dbReference type="SAM" id="MobiDB-lite"/>
    </source>
</evidence>
<dbReference type="InterPro" id="IPR005625">
    <property type="entry name" value="PepSY-ass_TM"/>
</dbReference>
<dbReference type="STRING" id="490629.SAMN05216266_111178"/>
<keyword evidence="2" id="KW-0812">Transmembrane</keyword>
<keyword evidence="4" id="KW-1185">Reference proteome</keyword>
<dbReference type="OrthoDB" id="9791166at2"/>
<evidence type="ECO:0000313" key="4">
    <source>
        <dbReference type="Proteomes" id="UP000243799"/>
    </source>
</evidence>
<name>A0A1I1B2D1_9PSEU</name>
<reference evidence="4" key="1">
    <citation type="submission" date="2016-10" db="EMBL/GenBank/DDBJ databases">
        <authorList>
            <person name="Varghese N."/>
            <person name="Submissions S."/>
        </authorList>
    </citation>
    <scope>NUCLEOTIDE SEQUENCE [LARGE SCALE GENOMIC DNA]</scope>
    <source>
        <strain evidence="4">CGMCC 4.3568</strain>
    </source>
</reference>
<keyword evidence="2" id="KW-1133">Transmembrane helix</keyword>